<accession>A0A0E9WNI7</accession>
<proteinExistence type="predicted"/>
<organism evidence="1">
    <name type="scientific">Anguilla anguilla</name>
    <name type="common">European freshwater eel</name>
    <name type="synonym">Muraena anguilla</name>
    <dbReference type="NCBI Taxonomy" id="7936"/>
    <lineage>
        <taxon>Eukaryota</taxon>
        <taxon>Metazoa</taxon>
        <taxon>Chordata</taxon>
        <taxon>Craniata</taxon>
        <taxon>Vertebrata</taxon>
        <taxon>Euteleostomi</taxon>
        <taxon>Actinopterygii</taxon>
        <taxon>Neopterygii</taxon>
        <taxon>Teleostei</taxon>
        <taxon>Anguilliformes</taxon>
        <taxon>Anguillidae</taxon>
        <taxon>Anguilla</taxon>
    </lineage>
</organism>
<dbReference type="AlphaFoldDB" id="A0A0E9WNI7"/>
<name>A0A0E9WNI7_ANGAN</name>
<reference evidence="1" key="2">
    <citation type="journal article" date="2015" name="Fish Shellfish Immunol.">
        <title>Early steps in the European eel (Anguilla anguilla)-Vibrio vulnificus interaction in the gills: Role of the RtxA13 toxin.</title>
        <authorList>
            <person name="Callol A."/>
            <person name="Pajuelo D."/>
            <person name="Ebbesson L."/>
            <person name="Teles M."/>
            <person name="MacKenzie S."/>
            <person name="Amaro C."/>
        </authorList>
    </citation>
    <scope>NUCLEOTIDE SEQUENCE</scope>
</reference>
<protein>
    <submittedName>
        <fullName evidence="1">Uncharacterized protein</fullName>
    </submittedName>
</protein>
<reference evidence="1" key="1">
    <citation type="submission" date="2014-11" db="EMBL/GenBank/DDBJ databases">
        <authorList>
            <person name="Amaro Gonzalez C."/>
        </authorList>
    </citation>
    <scope>NUCLEOTIDE SEQUENCE</scope>
</reference>
<evidence type="ECO:0000313" key="1">
    <source>
        <dbReference type="EMBL" id="JAH91145.1"/>
    </source>
</evidence>
<sequence length="67" mass="7867">MITFKLSGHNDHHNREFNLQMTHNLSVNKPGDPSNTKKKLNLGNMKFYECPLNVNWHTRDNLGKYIN</sequence>
<dbReference type="EMBL" id="GBXM01017432">
    <property type="protein sequence ID" value="JAH91145.1"/>
    <property type="molecule type" value="Transcribed_RNA"/>
</dbReference>